<dbReference type="Pfam" id="PF14604">
    <property type="entry name" value="SH3_9"/>
    <property type="match status" value="1"/>
</dbReference>
<dbReference type="InterPro" id="IPR001623">
    <property type="entry name" value="DnaJ_domain"/>
</dbReference>
<feature type="domain" description="SH3" evidence="7">
    <location>
        <begin position="317"/>
        <end position="376"/>
    </location>
</feature>
<dbReference type="OrthoDB" id="73680at2759"/>
<sequence length="494" mass="57054">MDDSNSQTSGRSLYETLGLVENATFDEVKSAFRKLAKQYHPDKNHGDPKSAEKFKEIDLAYKILQKRLSNRDAEGKERLKNGMEVAVMHYTDKMSRLTGGNLIREQDLIDGDKRLRKEAVEVLRRIEVQWPQLLEKYIDELEKLLEAQYEVYAQKRGEGERAAVKMLKNALISAASEYDIQLSRLCQEAEISDEKLMKREKVFYKRAFASFLEEGAHCPYLAKEFKEELKKLLDEKYELRAKRTKEHIESADQTQHSKNEKNGKGNNKDNAQVRTVKKSRKRRAPQPPTQKESTVIPQSTPSPPQTQRSPILRSAEERKEKCRVVYSYDAQESNELTICEGDIVTILNMDDVGWWYGELQGRKGLFPYNYVEIISDSDQVMLSSDYCQIDDNDAPSEDTVLNAHNGDESIPSEGYMKPTLATHKDEWKLPPWMNEIYSSILFKHFARQFNKDNERIEDQMSDYTFMQDGAPAHTAEAIIAFLRKDCADFIEPDC</sequence>
<dbReference type="InterPro" id="IPR036869">
    <property type="entry name" value="J_dom_sf"/>
</dbReference>
<dbReference type="PRINTS" id="PR00452">
    <property type="entry name" value="SH3DOMAIN"/>
</dbReference>
<dbReference type="CDD" id="cd06257">
    <property type="entry name" value="DnaJ"/>
    <property type="match status" value="1"/>
</dbReference>
<dbReference type="PROSITE" id="PS50076">
    <property type="entry name" value="DNAJ_2"/>
    <property type="match status" value="1"/>
</dbReference>
<evidence type="ECO:0000256" key="6">
    <source>
        <dbReference type="SAM" id="MobiDB-lite"/>
    </source>
</evidence>
<dbReference type="EMBL" id="CAJPEV010000772">
    <property type="protein sequence ID" value="CAG0888400.1"/>
    <property type="molecule type" value="Genomic_DNA"/>
</dbReference>
<dbReference type="SUPFAM" id="SSF46565">
    <property type="entry name" value="Chaperone J-domain"/>
    <property type="match status" value="1"/>
</dbReference>
<dbReference type="FunFam" id="2.30.30.40:FF:000072">
    <property type="entry name" value="Unconventional Myosin IB"/>
    <property type="match status" value="1"/>
</dbReference>
<dbReference type="InterPro" id="IPR001452">
    <property type="entry name" value="SH3_domain"/>
</dbReference>
<dbReference type="SMART" id="SM00326">
    <property type="entry name" value="SH3"/>
    <property type="match status" value="1"/>
</dbReference>
<evidence type="ECO:0000313" key="9">
    <source>
        <dbReference type="EMBL" id="CAD7245068.1"/>
    </source>
</evidence>
<dbReference type="InterPro" id="IPR050384">
    <property type="entry name" value="Endophilin_SH3RF"/>
</dbReference>
<evidence type="ECO:0000256" key="2">
    <source>
        <dbReference type="ARBA" id="ARBA00022443"/>
    </source>
</evidence>
<keyword evidence="2 5" id="KW-0728">SH3 domain</keyword>
<dbReference type="Proteomes" id="UP000677054">
    <property type="component" value="Unassembled WGS sequence"/>
</dbReference>
<dbReference type="PROSITE" id="PS50002">
    <property type="entry name" value="SH3"/>
    <property type="match status" value="1"/>
</dbReference>
<name>A0A7R8XD97_9CRUS</name>
<dbReference type="PRINTS" id="PR00625">
    <property type="entry name" value="JDOMAIN"/>
</dbReference>
<dbReference type="PANTHER" id="PTHR14167">
    <property type="entry name" value="SH3 DOMAIN-CONTAINING"/>
    <property type="match status" value="1"/>
</dbReference>
<dbReference type="PANTHER" id="PTHR14167:SF81">
    <property type="entry name" value="ENDOPHILIN-A"/>
    <property type="match status" value="1"/>
</dbReference>
<gene>
    <name evidence="9" type="ORF">DSTB1V02_LOCUS4946</name>
</gene>
<organism evidence="9">
    <name type="scientific">Darwinula stevensoni</name>
    <dbReference type="NCBI Taxonomy" id="69355"/>
    <lineage>
        <taxon>Eukaryota</taxon>
        <taxon>Metazoa</taxon>
        <taxon>Ecdysozoa</taxon>
        <taxon>Arthropoda</taxon>
        <taxon>Crustacea</taxon>
        <taxon>Oligostraca</taxon>
        <taxon>Ostracoda</taxon>
        <taxon>Podocopa</taxon>
        <taxon>Podocopida</taxon>
        <taxon>Darwinulocopina</taxon>
        <taxon>Darwinuloidea</taxon>
        <taxon>Darwinulidae</taxon>
        <taxon>Darwinula</taxon>
    </lineage>
</organism>
<dbReference type="Pfam" id="PF00226">
    <property type="entry name" value="DnaJ"/>
    <property type="match status" value="1"/>
</dbReference>
<dbReference type="Gene3D" id="1.10.287.110">
    <property type="entry name" value="DnaJ domain"/>
    <property type="match status" value="1"/>
</dbReference>
<proteinExistence type="predicted"/>
<evidence type="ECO:0000313" key="10">
    <source>
        <dbReference type="Proteomes" id="UP000677054"/>
    </source>
</evidence>
<evidence type="ECO:0000256" key="4">
    <source>
        <dbReference type="ARBA" id="ARBA00023136"/>
    </source>
</evidence>
<keyword evidence="10" id="KW-1185">Reference proteome</keyword>
<evidence type="ECO:0000256" key="1">
    <source>
        <dbReference type="ARBA" id="ARBA00004170"/>
    </source>
</evidence>
<evidence type="ECO:0000259" key="8">
    <source>
        <dbReference type="PROSITE" id="PS50076"/>
    </source>
</evidence>
<dbReference type="EMBL" id="LR900289">
    <property type="protein sequence ID" value="CAD7245068.1"/>
    <property type="molecule type" value="Genomic_DNA"/>
</dbReference>
<accession>A0A7R8XD97</accession>
<dbReference type="SMART" id="SM00271">
    <property type="entry name" value="DnaJ"/>
    <property type="match status" value="1"/>
</dbReference>
<evidence type="ECO:0000256" key="3">
    <source>
        <dbReference type="ARBA" id="ARBA00023054"/>
    </source>
</evidence>
<feature type="compositionally biased region" description="Basic residues" evidence="6">
    <location>
        <begin position="275"/>
        <end position="284"/>
    </location>
</feature>
<dbReference type="SUPFAM" id="SSF50044">
    <property type="entry name" value="SH3-domain"/>
    <property type="match status" value="1"/>
</dbReference>
<feature type="region of interest" description="Disordered" evidence="6">
    <location>
        <begin position="245"/>
        <end position="315"/>
    </location>
</feature>
<dbReference type="GO" id="GO:0016192">
    <property type="term" value="P:vesicle-mediated transport"/>
    <property type="evidence" value="ECO:0007669"/>
    <property type="project" value="UniProtKB-ARBA"/>
</dbReference>
<comment type="subcellular location">
    <subcellularLocation>
        <location evidence="1">Membrane</location>
        <topology evidence="1">Peripheral membrane protein</topology>
    </subcellularLocation>
</comment>
<evidence type="ECO:0000256" key="5">
    <source>
        <dbReference type="PROSITE-ProRule" id="PRU00192"/>
    </source>
</evidence>
<evidence type="ECO:0000259" key="7">
    <source>
        <dbReference type="PROSITE" id="PS50002"/>
    </source>
</evidence>
<dbReference type="Gene3D" id="2.30.30.40">
    <property type="entry name" value="SH3 Domains"/>
    <property type="match status" value="1"/>
</dbReference>
<keyword evidence="3" id="KW-0175">Coiled coil</keyword>
<dbReference type="AlphaFoldDB" id="A0A7R8XD97"/>
<feature type="compositionally biased region" description="Basic and acidic residues" evidence="6">
    <location>
        <begin position="245"/>
        <end position="267"/>
    </location>
</feature>
<dbReference type="InterPro" id="IPR036028">
    <property type="entry name" value="SH3-like_dom_sf"/>
</dbReference>
<feature type="domain" description="J" evidence="8">
    <location>
        <begin position="12"/>
        <end position="75"/>
    </location>
</feature>
<protein>
    <submittedName>
        <fullName evidence="9">Uncharacterized protein</fullName>
    </submittedName>
</protein>
<reference evidence="9" key="1">
    <citation type="submission" date="2020-11" db="EMBL/GenBank/DDBJ databases">
        <authorList>
            <person name="Tran Van P."/>
        </authorList>
    </citation>
    <scope>NUCLEOTIDE SEQUENCE</scope>
</reference>
<keyword evidence="4" id="KW-0472">Membrane</keyword>